<keyword evidence="1" id="KW-0808">Transferase</keyword>
<evidence type="ECO:0000313" key="1">
    <source>
        <dbReference type="EMBL" id="AIF41260.1"/>
    </source>
</evidence>
<dbReference type="GeneID" id="41841499"/>
<dbReference type="RefSeq" id="WP_006944432.1">
    <property type="nucleotide sequence ID" value="NZ_CAKZHM010000070.1"/>
</dbReference>
<dbReference type="KEGG" id="dni:HX89_10235"/>
<evidence type="ECO:0000313" key="2">
    <source>
        <dbReference type="Proteomes" id="UP000027986"/>
    </source>
</evidence>
<dbReference type="EMBL" id="CP008889">
    <property type="protein sequence ID" value="AIF41260.1"/>
    <property type="molecule type" value="Genomic_DNA"/>
</dbReference>
<keyword evidence="2" id="KW-1185">Reference proteome</keyword>
<proteinExistence type="predicted"/>
<organism evidence="1 2">
    <name type="scientific">Dermacoccus nishinomiyaensis</name>
    <dbReference type="NCBI Taxonomy" id="1274"/>
    <lineage>
        <taxon>Bacteria</taxon>
        <taxon>Bacillati</taxon>
        <taxon>Actinomycetota</taxon>
        <taxon>Actinomycetes</taxon>
        <taxon>Micrococcales</taxon>
        <taxon>Dermacoccaceae</taxon>
        <taxon>Dermacoccus</taxon>
    </lineage>
</organism>
<accession>A0A075JHH4</accession>
<dbReference type="Proteomes" id="UP000027986">
    <property type="component" value="Chromosome"/>
</dbReference>
<gene>
    <name evidence="1" type="ORF">HX89_10235</name>
</gene>
<sequence>MNDDKSRRPLTIDPWLREILRCPVTGTELEDASDASGAPVLVSTGVDAERGGRLQYPIRDGIPVLLADDASVLPA</sequence>
<protein>
    <submittedName>
        <fullName evidence="1">Tetraacyldisaccharide 4'-kinase</fullName>
    </submittedName>
</protein>
<reference evidence="1 2" key="1">
    <citation type="submission" date="2014-07" db="EMBL/GenBank/DDBJ databases">
        <title>Genome Sequencing of Dermacoccus nishinomiyaensis.</title>
        <authorList>
            <person name="Hong K.W."/>
            <person name="Chan K.G."/>
        </authorList>
    </citation>
    <scope>NUCLEOTIDE SEQUENCE [LARGE SCALE GENOMIC DNA]</scope>
    <source>
        <strain evidence="1 2">M25</strain>
    </source>
</reference>
<dbReference type="HOGENOM" id="CLU_155659_2_1_11"/>
<dbReference type="SUPFAM" id="SSF158997">
    <property type="entry name" value="Trm112p-like"/>
    <property type="match status" value="1"/>
</dbReference>
<dbReference type="STRING" id="1274.HX89_10235"/>
<keyword evidence="1" id="KW-0418">Kinase</keyword>
<dbReference type="Gene3D" id="2.20.25.10">
    <property type="match status" value="1"/>
</dbReference>
<dbReference type="OrthoDB" id="9812205at2"/>
<name>A0A075JHH4_9MICO</name>
<dbReference type="GO" id="GO:0016301">
    <property type="term" value="F:kinase activity"/>
    <property type="evidence" value="ECO:0007669"/>
    <property type="project" value="UniProtKB-KW"/>
</dbReference>
<dbReference type="eggNOG" id="COG2835">
    <property type="taxonomic scope" value="Bacteria"/>
</dbReference>
<dbReference type="AlphaFoldDB" id="A0A075JHH4"/>